<evidence type="ECO:0000313" key="7">
    <source>
        <dbReference type="EMBL" id="TQJ01369.1"/>
    </source>
</evidence>
<sequence length="568" mass="62069">MNTQSNPAEPRSEWDAIIIGAGLGGLTCAAYLATTGRRVLVLEQFSVAGGNSHVFRRRRRYEFDVGIHYLGDCGQDGIIPAILNGVGLAGRTEFLEMDPDGFDQVRVQGLELDVPTGWSRYRERLKAALPDEADAVDAFVDISIASAEEQRFALLAGEEVTPVELANQCGTTRRWGRRTLDQLFDHCGLSARARTVLAAQAPNYGLTPRQVTVGRHTSVFDHYLRGAYYPAGGGQVIAAGLVEVIEAHGGEVRTNARVEKILVEGGRVTGVGLGDSEVITAPLVVSNADYRRTVLELAGAAHFPAKTVDRTRSAVMSMPWLVLYLGLDTDLRERPNANLWWYDEDIDTYFDKVSRGEADDVRFLFASFASRKDPDNRTICPPGHANLQVMTPSPAAYHWWGVEGGPAAGVPYRRNPTYREQKEWYVEATLRAAERAIGPLRDHITHLEAATPLTHERYILSSGGTPCGLAEWGNAKWPDTATTVEGLHVVGANTRYGSGVAGVMVSGIMCAGQILGRRLLSEAHRGSVFGEPALLPERDPEWDPRDVCRGAARRGRGATRRRMAQAVD</sequence>
<feature type="domain" description="Amine oxidase" evidence="6">
    <location>
        <begin position="23"/>
        <end position="290"/>
    </location>
</feature>
<keyword evidence="2" id="KW-0732">Signal</keyword>
<accession>A0A542DE70</accession>
<reference evidence="7 8" key="1">
    <citation type="submission" date="2019-06" db="EMBL/GenBank/DDBJ databases">
        <title>Sequencing the genomes of 1000 actinobacteria strains.</title>
        <authorList>
            <person name="Klenk H.-P."/>
        </authorList>
    </citation>
    <scope>NUCLEOTIDE SEQUENCE [LARGE SCALE GENOMIC DNA]</scope>
    <source>
        <strain evidence="7 8">DSM 45679</strain>
    </source>
</reference>
<evidence type="ECO:0000313" key="8">
    <source>
        <dbReference type="Proteomes" id="UP000320876"/>
    </source>
</evidence>
<evidence type="ECO:0000256" key="2">
    <source>
        <dbReference type="ARBA" id="ARBA00022729"/>
    </source>
</evidence>
<keyword evidence="1" id="KW-0285">Flavoprotein</keyword>
<name>A0A542DE70_AMYCI</name>
<protein>
    <submittedName>
        <fullName evidence="7">Phytoene dehydrogenase-like protein</fullName>
    </submittedName>
</protein>
<dbReference type="InterPro" id="IPR036188">
    <property type="entry name" value="FAD/NAD-bd_sf"/>
</dbReference>
<gene>
    <name evidence="7" type="ORF">FB471_1047</name>
</gene>
<evidence type="ECO:0000259" key="6">
    <source>
        <dbReference type="Pfam" id="PF01593"/>
    </source>
</evidence>
<organism evidence="7 8">
    <name type="scientific">Amycolatopsis cihanbeyliensis</name>
    <dbReference type="NCBI Taxonomy" id="1128664"/>
    <lineage>
        <taxon>Bacteria</taxon>
        <taxon>Bacillati</taxon>
        <taxon>Actinomycetota</taxon>
        <taxon>Actinomycetes</taxon>
        <taxon>Pseudonocardiales</taxon>
        <taxon>Pseudonocardiaceae</taxon>
        <taxon>Amycolatopsis</taxon>
    </lineage>
</organism>
<keyword evidence="4" id="KW-0521">NADP</keyword>
<proteinExistence type="predicted"/>
<dbReference type="InterPro" id="IPR052206">
    <property type="entry name" value="Retinol_saturase"/>
</dbReference>
<dbReference type="AlphaFoldDB" id="A0A542DE70"/>
<dbReference type="InterPro" id="IPR002937">
    <property type="entry name" value="Amino_oxidase"/>
</dbReference>
<dbReference type="EMBL" id="VFML01000001">
    <property type="protein sequence ID" value="TQJ01369.1"/>
    <property type="molecule type" value="Genomic_DNA"/>
</dbReference>
<keyword evidence="5" id="KW-0520">NAD</keyword>
<dbReference type="Pfam" id="PF01593">
    <property type="entry name" value="Amino_oxidase"/>
    <property type="match status" value="1"/>
</dbReference>
<comment type="caution">
    <text evidence="7">The sequence shown here is derived from an EMBL/GenBank/DDBJ whole genome shotgun (WGS) entry which is preliminary data.</text>
</comment>
<dbReference type="RefSeq" id="WP_141996186.1">
    <property type="nucleotide sequence ID" value="NZ_VFML01000001.1"/>
</dbReference>
<evidence type="ECO:0000256" key="5">
    <source>
        <dbReference type="ARBA" id="ARBA00023027"/>
    </source>
</evidence>
<dbReference type="Gene3D" id="3.50.50.60">
    <property type="entry name" value="FAD/NAD(P)-binding domain"/>
    <property type="match status" value="2"/>
</dbReference>
<dbReference type="PANTHER" id="PTHR46091">
    <property type="entry name" value="BLR7054 PROTEIN"/>
    <property type="match status" value="1"/>
</dbReference>
<dbReference type="SUPFAM" id="SSF51905">
    <property type="entry name" value="FAD/NAD(P)-binding domain"/>
    <property type="match status" value="1"/>
</dbReference>
<evidence type="ECO:0000256" key="3">
    <source>
        <dbReference type="ARBA" id="ARBA00022827"/>
    </source>
</evidence>
<dbReference type="GO" id="GO:0016491">
    <property type="term" value="F:oxidoreductase activity"/>
    <property type="evidence" value="ECO:0007669"/>
    <property type="project" value="InterPro"/>
</dbReference>
<dbReference type="PANTHER" id="PTHR46091:SF3">
    <property type="entry name" value="AMINE OXIDASE DOMAIN-CONTAINING PROTEIN"/>
    <property type="match status" value="1"/>
</dbReference>
<keyword evidence="3" id="KW-0274">FAD</keyword>
<dbReference type="OrthoDB" id="9774675at2"/>
<keyword evidence="8" id="KW-1185">Reference proteome</keyword>
<evidence type="ECO:0000256" key="4">
    <source>
        <dbReference type="ARBA" id="ARBA00022857"/>
    </source>
</evidence>
<dbReference type="Proteomes" id="UP000320876">
    <property type="component" value="Unassembled WGS sequence"/>
</dbReference>
<evidence type="ECO:0000256" key="1">
    <source>
        <dbReference type="ARBA" id="ARBA00022630"/>
    </source>
</evidence>